<dbReference type="AlphaFoldDB" id="A0AAW1NEQ7"/>
<feature type="compositionally biased region" description="Basic and acidic residues" evidence="1">
    <location>
        <begin position="300"/>
        <end position="311"/>
    </location>
</feature>
<accession>A0AAW1NEQ7</accession>
<evidence type="ECO:0000313" key="4">
    <source>
        <dbReference type="Proteomes" id="UP001443914"/>
    </source>
</evidence>
<evidence type="ECO:0000313" key="3">
    <source>
        <dbReference type="EMBL" id="KAK9756628.1"/>
    </source>
</evidence>
<feature type="region of interest" description="Disordered" evidence="1">
    <location>
        <begin position="268"/>
        <end position="371"/>
    </location>
</feature>
<comment type="caution">
    <text evidence="3">The sequence shown here is derived from an EMBL/GenBank/DDBJ whole genome shotgun (WGS) entry which is preliminary data.</text>
</comment>
<sequence>MFFPFSPRDRKREWITDLNKEALGIVDWNSLVLAFYQKYFPPEKMNLLRSQIQSFKQGYDETLSEAWEHSRSILDSAANGRFTNNTDDDKAWALIEEMVVHTSQFGKSRGNSRQAHDDRDKTSLNAIASQLSALSMKSQSVLNPSPQPNLQSNAPPPQQNNYVPPHRNFQPTSNYSYQRPQQYHQQYAHPPPPPVQPSSETVEIKAMLQQSLANQGKQEAQISQLMAYKKILDTQLAQMASSNPKATQPPSMSSHENVSAVILRSGTQYEGPRMPDEFENTNENDAEESATKPLDTSQLDFEKSKSSEKWAVDTNGKSLDRAAPGTRPIDQETRLSEHEARPGGTEARLSACSGEVFVNPSAVQPENDPSK</sequence>
<feature type="compositionally biased region" description="Basic and acidic residues" evidence="1">
    <location>
        <begin position="329"/>
        <end position="341"/>
    </location>
</feature>
<organism evidence="3 4">
    <name type="scientific">Saponaria officinalis</name>
    <name type="common">Common soapwort</name>
    <name type="synonym">Lychnis saponaria</name>
    <dbReference type="NCBI Taxonomy" id="3572"/>
    <lineage>
        <taxon>Eukaryota</taxon>
        <taxon>Viridiplantae</taxon>
        <taxon>Streptophyta</taxon>
        <taxon>Embryophyta</taxon>
        <taxon>Tracheophyta</taxon>
        <taxon>Spermatophyta</taxon>
        <taxon>Magnoliopsida</taxon>
        <taxon>eudicotyledons</taxon>
        <taxon>Gunneridae</taxon>
        <taxon>Pentapetalae</taxon>
        <taxon>Caryophyllales</taxon>
        <taxon>Caryophyllaceae</taxon>
        <taxon>Caryophylleae</taxon>
        <taxon>Saponaria</taxon>
    </lineage>
</organism>
<feature type="compositionally biased region" description="Polar residues" evidence="1">
    <location>
        <begin position="136"/>
        <end position="153"/>
    </location>
</feature>
<protein>
    <recommendedName>
        <fullName evidence="2">Retrotransposon gag domain-containing protein</fullName>
    </recommendedName>
</protein>
<evidence type="ECO:0000259" key="2">
    <source>
        <dbReference type="Pfam" id="PF03732"/>
    </source>
</evidence>
<feature type="region of interest" description="Disordered" evidence="1">
    <location>
        <begin position="136"/>
        <end position="175"/>
    </location>
</feature>
<feature type="compositionally biased region" description="Acidic residues" evidence="1">
    <location>
        <begin position="277"/>
        <end position="288"/>
    </location>
</feature>
<name>A0AAW1NEQ7_SAPOF</name>
<dbReference type="Proteomes" id="UP001443914">
    <property type="component" value="Unassembled WGS sequence"/>
</dbReference>
<dbReference type="Pfam" id="PF03732">
    <property type="entry name" value="Retrotrans_gag"/>
    <property type="match status" value="1"/>
</dbReference>
<reference evidence="3" key="1">
    <citation type="submission" date="2024-03" db="EMBL/GenBank/DDBJ databases">
        <title>WGS assembly of Saponaria officinalis var. Norfolk2.</title>
        <authorList>
            <person name="Jenkins J."/>
            <person name="Shu S."/>
            <person name="Grimwood J."/>
            <person name="Barry K."/>
            <person name="Goodstein D."/>
            <person name="Schmutz J."/>
            <person name="Leebens-Mack J."/>
            <person name="Osbourn A."/>
        </authorList>
    </citation>
    <scope>NUCLEOTIDE SEQUENCE [LARGE SCALE GENOMIC DNA]</scope>
    <source>
        <strain evidence="3">JIC</strain>
    </source>
</reference>
<dbReference type="EMBL" id="JBDFQZ010000001">
    <property type="protein sequence ID" value="KAK9756628.1"/>
    <property type="molecule type" value="Genomic_DNA"/>
</dbReference>
<keyword evidence="4" id="KW-1185">Reference proteome</keyword>
<proteinExistence type="predicted"/>
<evidence type="ECO:0000256" key="1">
    <source>
        <dbReference type="SAM" id="MobiDB-lite"/>
    </source>
</evidence>
<feature type="domain" description="Retrotransposon gag" evidence="2">
    <location>
        <begin position="2"/>
        <end position="83"/>
    </location>
</feature>
<gene>
    <name evidence="3" type="ORF">RND81_01G110400</name>
</gene>
<dbReference type="InterPro" id="IPR005162">
    <property type="entry name" value="Retrotrans_gag_dom"/>
</dbReference>